<dbReference type="RefSeq" id="WP_233390725.1">
    <property type="nucleotide sequence ID" value="NZ_JAJTWT010000002.1"/>
</dbReference>
<organism evidence="4 5">
    <name type="scientific">Pelomonas caseinilytica</name>
    <dbReference type="NCBI Taxonomy" id="2906763"/>
    <lineage>
        <taxon>Bacteria</taxon>
        <taxon>Pseudomonadati</taxon>
        <taxon>Pseudomonadota</taxon>
        <taxon>Betaproteobacteria</taxon>
        <taxon>Burkholderiales</taxon>
        <taxon>Sphaerotilaceae</taxon>
        <taxon>Roseateles</taxon>
    </lineage>
</organism>
<evidence type="ECO:0000313" key="4">
    <source>
        <dbReference type="EMBL" id="MCE4537010.1"/>
    </source>
</evidence>
<evidence type="ECO:0000313" key="5">
    <source>
        <dbReference type="Proteomes" id="UP001201463"/>
    </source>
</evidence>
<protein>
    <submittedName>
        <fullName evidence="4">Uncharacterized protein</fullName>
    </submittedName>
</protein>
<evidence type="ECO:0000256" key="3">
    <source>
        <dbReference type="SAM" id="Phobius"/>
    </source>
</evidence>
<gene>
    <name evidence="4" type="ORF">LXT12_07075</name>
</gene>
<name>A0ABS8XCR0_9BURK</name>
<keyword evidence="5" id="KW-1185">Reference proteome</keyword>
<keyword evidence="3" id="KW-0812">Transmembrane</keyword>
<keyword evidence="3" id="KW-0472">Membrane</keyword>
<accession>A0ABS8XCR0</accession>
<reference evidence="4 5" key="1">
    <citation type="submission" date="2021-12" db="EMBL/GenBank/DDBJ databases">
        <title>Genome seq of p7.</title>
        <authorList>
            <person name="Seo T."/>
        </authorList>
    </citation>
    <scope>NUCLEOTIDE SEQUENCE [LARGE SCALE GENOMIC DNA]</scope>
    <source>
        <strain evidence="4 5">P7</strain>
    </source>
</reference>
<feature type="transmembrane region" description="Helical" evidence="3">
    <location>
        <begin position="6"/>
        <end position="28"/>
    </location>
</feature>
<evidence type="ECO:0000256" key="2">
    <source>
        <dbReference type="SAM" id="MobiDB-lite"/>
    </source>
</evidence>
<dbReference type="Proteomes" id="UP001201463">
    <property type="component" value="Unassembled WGS sequence"/>
</dbReference>
<sequence>MDNGLTMQLLGGFVAGAGVAAVAVYAWIGRRLKLEQSRAVAGEQARQQLMLQITQARKQIEQLQRECHELRLVVRPPRPAPAPAAQPDAAEAARLYAEARLAPAAPPARPDGFRDTVVLKRGE</sequence>
<comment type="caution">
    <text evidence="4">The sequence shown here is derived from an EMBL/GenBank/DDBJ whole genome shotgun (WGS) entry which is preliminary data.</text>
</comment>
<dbReference type="EMBL" id="JAJTWT010000002">
    <property type="protein sequence ID" value="MCE4537010.1"/>
    <property type="molecule type" value="Genomic_DNA"/>
</dbReference>
<feature type="compositionally biased region" description="Basic and acidic residues" evidence="2">
    <location>
        <begin position="111"/>
        <end position="123"/>
    </location>
</feature>
<feature type="coiled-coil region" evidence="1">
    <location>
        <begin position="46"/>
        <end position="73"/>
    </location>
</feature>
<evidence type="ECO:0000256" key="1">
    <source>
        <dbReference type="SAM" id="Coils"/>
    </source>
</evidence>
<keyword evidence="1" id="KW-0175">Coiled coil</keyword>
<proteinExistence type="predicted"/>
<keyword evidence="3" id="KW-1133">Transmembrane helix</keyword>
<feature type="region of interest" description="Disordered" evidence="2">
    <location>
        <begin position="103"/>
        <end position="123"/>
    </location>
</feature>